<dbReference type="Pfam" id="PF00561">
    <property type="entry name" value="Abhydrolase_1"/>
    <property type="match status" value="1"/>
</dbReference>
<dbReference type="GO" id="GO:0016740">
    <property type="term" value="F:transferase activity"/>
    <property type="evidence" value="ECO:0007669"/>
    <property type="project" value="UniProtKB-KW"/>
</dbReference>
<organism evidence="2 3">
    <name type="scientific">Methanofollis fontis</name>
    <dbReference type="NCBI Taxonomy" id="2052832"/>
    <lineage>
        <taxon>Archaea</taxon>
        <taxon>Methanobacteriati</taxon>
        <taxon>Methanobacteriota</taxon>
        <taxon>Stenosarchaea group</taxon>
        <taxon>Methanomicrobia</taxon>
        <taxon>Methanomicrobiales</taxon>
        <taxon>Methanomicrobiaceae</taxon>
        <taxon>Methanofollis</taxon>
    </lineage>
</organism>
<keyword evidence="3" id="KW-1185">Reference proteome</keyword>
<dbReference type="EMBL" id="PGCL01000001">
    <property type="protein sequence ID" value="TAJ45401.1"/>
    <property type="molecule type" value="Genomic_DNA"/>
</dbReference>
<dbReference type="Proteomes" id="UP000292580">
    <property type="component" value="Unassembled WGS sequence"/>
</dbReference>
<dbReference type="AlphaFoldDB" id="A0A483CV91"/>
<proteinExistence type="predicted"/>
<dbReference type="SUPFAM" id="SSF53474">
    <property type="entry name" value="alpha/beta-Hydrolases"/>
    <property type="match status" value="1"/>
</dbReference>
<name>A0A483CV91_9EURY</name>
<dbReference type="Gene3D" id="3.40.50.1820">
    <property type="entry name" value="alpha/beta hydrolase"/>
    <property type="match status" value="1"/>
</dbReference>
<dbReference type="OrthoDB" id="108590at2157"/>
<evidence type="ECO:0000313" key="3">
    <source>
        <dbReference type="Proteomes" id="UP000292580"/>
    </source>
</evidence>
<accession>A0A483CV91</accession>
<dbReference type="PANTHER" id="PTHR37946:SF1">
    <property type="entry name" value="SLL1969 PROTEIN"/>
    <property type="match status" value="1"/>
</dbReference>
<evidence type="ECO:0000259" key="1">
    <source>
        <dbReference type="Pfam" id="PF00561"/>
    </source>
</evidence>
<evidence type="ECO:0000313" key="2">
    <source>
        <dbReference type="EMBL" id="TAJ45401.1"/>
    </source>
</evidence>
<dbReference type="PANTHER" id="PTHR37946">
    <property type="entry name" value="SLL1969 PROTEIN"/>
    <property type="match status" value="1"/>
</dbReference>
<sequence>MRGRRGVPVVLVHGWRSHPGIWKPMMMALDREGYRSFAFDHSGMGDEGPDEIARALQEYIRTVRDEIGYSGPVDLVCHSMGACIARYLLEVIDGGRRAERVRRLIALGPPNNGSAMAEIFHDPVHGPEILQRLAGVFVPRRYDPLEDVIVQAFRPGSPFLARLAAAGQREGTDYRLILTENRTGDPAFFPFFDGKTWERGADGAWRTTHAGDGIVPHADSVIPGAGVEVLAPDPGSGGDPSAYCHLRLPQNPEVIGRVLARLAVPPPGD</sequence>
<gene>
    <name evidence="2" type="ORF">CUJ86_01270</name>
</gene>
<keyword evidence="2" id="KW-0808">Transferase</keyword>
<dbReference type="RefSeq" id="WP_130645752.1">
    <property type="nucleotide sequence ID" value="NZ_PGCL01000001.1"/>
</dbReference>
<reference evidence="2 3" key="1">
    <citation type="submission" date="2017-11" db="EMBL/GenBank/DDBJ databases">
        <title>Isolation and Characterization of Methanofollis Species from Methane Seep Offshore SW Taiwan.</title>
        <authorList>
            <person name="Teng N.-H."/>
            <person name="Lai M.-C."/>
            <person name="Chen S.-C."/>
        </authorList>
    </citation>
    <scope>NUCLEOTIDE SEQUENCE [LARGE SCALE GENOMIC DNA]</scope>
    <source>
        <strain evidence="2 3">FWC-SCC2</strain>
    </source>
</reference>
<dbReference type="InterPro" id="IPR029058">
    <property type="entry name" value="AB_hydrolase_fold"/>
</dbReference>
<comment type="caution">
    <text evidence="2">The sequence shown here is derived from an EMBL/GenBank/DDBJ whole genome shotgun (WGS) entry which is preliminary data.</text>
</comment>
<dbReference type="InterPro" id="IPR000073">
    <property type="entry name" value="AB_hydrolase_1"/>
</dbReference>
<feature type="domain" description="AB hydrolase-1" evidence="1">
    <location>
        <begin position="8"/>
        <end position="118"/>
    </location>
</feature>
<protein>
    <submittedName>
        <fullName evidence="2">Acetyltransferase</fullName>
    </submittedName>
</protein>